<organism evidence="2 3">
    <name type="scientific">Blastomyces percursus</name>
    <dbReference type="NCBI Taxonomy" id="1658174"/>
    <lineage>
        <taxon>Eukaryota</taxon>
        <taxon>Fungi</taxon>
        <taxon>Dikarya</taxon>
        <taxon>Ascomycota</taxon>
        <taxon>Pezizomycotina</taxon>
        <taxon>Eurotiomycetes</taxon>
        <taxon>Eurotiomycetidae</taxon>
        <taxon>Onygenales</taxon>
        <taxon>Ajellomycetaceae</taxon>
        <taxon>Blastomyces</taxon>
    </lineage>
</organism>
<dbReference type="OrthoDB" id="4289290at2759"/>
<accession>A0A1J9PH35</accession>
<sequence length="119" mass="13174">MSDNKSPEEKARESFASILSYYLNNRDSLERLPSWVTESSQSGSIPIALSPSLMPASDDQVEAEKQKLKERVSDALPKLSEKEKQLMTQAANSSKVKRKENKENKEKQKAAEQASSGGS</sequence>
<protein>
    <submittedName>
        <fullName evidence="2">Uncharacterized protein</fullName>
    </submittedName>
</protein>
<evidence type="ECO:0000313" key="3">
    <source>
        <dbReference type="Proteomes" id="UP000242791"/>
    </source>
</evidence>
<feature type="compositionally biased region" description="Basic and acidic residues" evidence="1">
    <location>
        <begin position="62"/>
        <end position="85"/>
    </location>
</feature>
<comment type="caution">
    <text evidence="2">The sequence shown here is derived from an EMBL/GenBank/DDBJ whole genome shotgun (WGS) entry which is preliminary data.</text>
</comment>
<reference evidence="2 3" key="1">
    <citation type="submission" date="2015-08" db="EMBL/GenBank/DDBJ databases">
        <title>Emmonsia species relationships and genome sequence.</title>
        <authorList>
            <person name="Cuomo C.A."/>
            <person name="Schwartz I.S."/>
            <person name="Kenyon C."/>
            <person name="De Hoog G.S."/>
            <person name="Govender N.P."/>
            <person name="Botha A."/>
            <person name="Moreno L."/>
            <person name="De Vries M."/>
            <person name="Munoz J.F."/>
            <person name="Stielow J.B."/>
        </authorList>
    </citation>
    <scope>NUCLEOTIDE SEQUENCE [LARGE SCALE GENOMIC DNA]</scope>
    <source>
        <strain evidence="2 3">EI222</strain>
    </source>
</reference>
<evidence type="ECO:0000256" key="1">
    <source>
        <dbReference type="SAM" id="MobiDB-lite"/>
    </source>
</evidence>
<proteinExistence type="predicted"/>
<dbReference type="VEuPathDB" id="FungiDB:ACJ73_08989"/>
<dbReference type="EMBL" id="LGTZ01002329">
    <property type="protein sequence ID" value="OJD15318.1"/>
    <property type="molecule type" value="Genomic_DNA"/>
</dbReference>
<dbReference type="Proteomes" id="UP000242791">
    <property type="component" value="Unassembled WGS sequence"/>
</dbReference>
<keyword evidence="3" id="KW-1185">Reference proteome</keyword>
<gene>
    <name evidence="2" type="ORF">ACJ73_08989</name>
</gene>
<feature type="compositionally biased region" description="Basic and acidic residues" evidence="1">
    <location>
        <begin position="100"/>
        <end position="110"/>
    </location>
</feature>
<feature type="region of interest" description="Disordered" evidence="1">
    <location>
        <begin position="35"/>
        <end position="119"/>
    </location>
</feature>
<evidence type="ECO:0000313" key="2">
    <source>
        <dbReference type="EMBL" id="OJD15318.1"/>
    </source>
</evidence>
<name>A0A1J9PH35_9EURO</name>
<dbReference type="AlphaFoldDB" id="A0A1J9PH35"/>